<dbReference type="EMBL" id="NPDZ01000001">
    <property type="protein sequence ID" value="PJZ75044.1"/>
    <property type="molecule type" value="Genomic_DNA"/>
</dbReference>
<proteinExistence type="predicted"/>
<organism evidence="2 4">
    <name type="scientific">Leptospira perolatii</name>
    <dbReference type="NCBI Taxonomy" id="2023191"/>
    <lineage>
        <taxon>Bacteria</taxon>
        <taxon>Pseudomonadati</taxon>
        <taxon>Spirochaetota</taxon>
        <taxon>Spirochaetia</taxon>
        <taxon>Leptospirales</taxon>
        <taxon>Leptospiraceae</taxon>
        <taxon>Leptospira</taxon>
    </lineage>
</organism>
<dbReference type="OrthoDB" id="332066at2"/>
<protein>
    <submittedName>
        <fullName evidence="2">Uncharacterized protein</fullName>
    </submittedName>
</protein>
<keyword evidence="3" id="KW-1185">Reference proteome</keyword>
<dbReference type="EMBL" id="NPDY01000001">
    <property type="protein sequence ID" value="PJZ71511.1"/>
    <property type="molecule type" value="Genomic_DNA"/>
</dbReference>
<evidence type="ECO:0000313" key="2">
    <source>
        <dbReference type="EMBL" id="PJZ75044.1"/>
    </source>
</evidence>
<reference evidence="3 4" key="1">
    <citation type="submission" date="2017-07" db="EMBL/GenBank/DDBJ databases">
        <title>Leptospira spp. isolated from tropical soils.</title>
        <authorList>
            <person name="Thibeaux R."/>
            <person name="Iraola G."/>
            <person name="Ferres I."/>
            <person name="Bierque E."/>
            <person name="Girault D."/>
            <person name="Soupe-Gilbert M.-E."/>
            <person name="Picardeau M."/>
            <person name="Goarant C."/>
        </authorList>
    </citation>
    <scope>NUCLEOTIDE SEQUENCE [LARGE SCALE GENOMIC DNA]</scope>
    <source>
        <strain evidence="2 4">FH1-B-B1</strain>
        <strain evidence="1 3">FH1-B-C1</strain>
    </source>
</reference>
<sequence>MVVKGKGIRSIASVLALSTLAFFLHSSFYSPYPGKKSQPKQIITGIETEYQEDSNLAEASESTELLFQFLSLEKILRPGFVGFYPSHQDRFQYQFCKLLAQYLLNIPPPSTV</sequence>
<dbReference type="RefSeq" id="WP_100712496.1">
    <property type="nucleotide sequence ID" value="NZ_NPDY01000001.1"/>
</dbReference>
<accession>A0A2M9ZSP5</accession>
<evidence type="ECO:0000313" key="4">
    <source>
        <dbReference type="Proteomes" id="UP000231990"/>
    </source>
</evidence>
<gene>
    <name evidence="1" type="ORF">CH360_03205</name>
    <name evidence="2" type="ORF">CH373_03210</name>
</gene>
<name>A0A2M9ZSP5_9LEPT</name>
<dbReference type="Proteomes" id="UP000231962">
    <property type="component" value="Unassembled WGS sequence"/>
</dbReference>
<comment type="caution">
    <text evidence="2">The sequence shown here is derived from an EMBL/GenBank/DDBJ whole genome shotgun (WGS) entry which is preliminary data.</text>
</comment>
<dbReference type="AlphaFoldDB" id="A0A2M9ZSP5"/>
<evidence type="ECO:0000313" key="3">
    <source>
        <dbReference type="Proteomes" id="UP000231962"/>
    </source>
</evidence>
<dbReference type="Proteomes" id="UP000231990">
    <property type="component" value="Unassembled WGS sequence"/>
</dbReference>
<evidence type="ECO:0000313" key="1">
    <source>
        <dbReference type="EMBL" id="PJZ71511.1"/>
    </source>
</evidence>